<protein>
    <recommendedName>
        <fullName evidence="3">tRNA(Met) cytidine acetate ligase</fullName>
        <ecNumber evidence="3">6.3.4.-</ecNumber>
    </recommendedName>
</protein>
<keyword evidence="3" id="KW-0963">Cytoplasm</keyword>
<dbReference type="GO" id="GO:0016879">
    <property type="term" value="F:ligase activity, forming carbon-nitrogen bonds"/>
    <property type="evidence" value="ECO:0007669"/>
    <property type="project" value="UniProtKB-UniRule"/>
</dbReference>
<dbReference type="InterPro" id="IPR008513">
    <property type="entry name" value="tRNA(Met)_cyd_acetate_ligase"/>
</dbReference>
<feature type="binding site" evidence="3">
    <location>
        <begin position="7"/>
        <end position="20"/>
    </location>
    <ligand>
        <name>ATP</name>
        <dbReference type="ChEBI" id="CHEBI:30616"/>
    </ligand>
</feature>
<keyword evidence="2 3" id="KW-0819">tRNA processing</keyword>
<keyword evidence="3" id="KW-0547">Nucleotide-binding</keyword>
<gene>
    <name evidence="3" type="primary">tmcAL</name>
    <name evidence="4" type="ORF">F6I03_06030</name>
</gene>
<evidence type="ECO:0000256" key="1">
    <source>
        <dbReference type="ARBA" id="ARBA00022598"/>
    </source>
</evidence>
<evidence type="ECO:0000256" key="2">
    <source>
        <dbReference type="ARBA" id="ARBA00022694"/>
    </source>
</evidence>
<dbReference type="STRING" id="119206.AWM72_01490"/>
<dbReference type="AlphaFoldDB" id="A0A5N1GJA4"/>
<feature type="binding site" evidence="3">
    <location>
        <position position="168"/>
    </location>
    <ligand>
        <name>ATP</name>
        <dbReference type="ChEBI" id="CHEBI:30616"/>
    </ligand>
</feature>
<evidence type="ECO:0000256" key="3">
    <source>
        <dbReference type="HAMAP-Rule" id="MF_01539"/>
    </source>
</evidence>
<dbReference type="GO" id="GO:0016740">
    <property type="term" value="F:transferase activity"/>
    <property type="evidence" value="ECO:0007669"/>
    <property type="project" value="UniProtKB-KW"/>
</dbReference>
<keyword evidence="3" id="KW-0067">ATP-binding</keyword>
<dbReference type="GO" id="GO:0006400">
    <property type="term" value="P:tRNA modification"/>
    <property type="evidence" value="ECO:0007669"/>
    <property type="project" value="UniProtKB-UniRule"/>
</dbReference>
<dbReference type="Pfam" id="PF05636">
    <property type="entry name" value="HIGH_NTase1"/>
    <property type="match status" value="1"/>
</dbReference>
<evidence type="ECO:0000313" key="4">
    <source>
        <dbReference type="EMBL" id="KAA9300862.1"/>
    </source>
</evidence>
<comment type="function">
    <text evidence="3">Catalyzes the formation of N(4)-acetylcytidine (ac(4)C) at the wobble position of elongator tRNA(Met), using acetate and ATP as substrates. First activates an acetate ion to form acetyladenylate (Ac-AMP) and then transfers the acetyl group to tRNA to form ac(4)C34.</text>
</comment>
<name>A0A5N1GJA4_9LACT</name>
<dbReference type="RefSeq" id="WP_070430574.1">
    <property type="nucleotide sequence ID" value="NZ_VYWO01000003.1"/>
</dbReference>
<dbReference type="EMBL" id="VYWO01000003">
    <property type="protein sequence ID" value="KAA9300862.1"/>
    <property type="molecule type" value="Genomic_DNA"/>
</dbReference>
<comment type="catalytic activity">
    <reaction evidence="3">
        <text>cytidine(34) in elongator tRNA(Met) + acetate + ATP = N(4)-acetylcytidine(34) in elongator tRNA(Met) + AMP + diphosphate</text>
        <dbReference type="Rhea" id="RHEA:58144"/>
        <dbReference type="Rhea" id="RHEA-COMP:10693"/>
        <dbReference type="Rhea" id="RHEA-COMP:10694"/>
        <dbReference type="ChEBI" id="CHEBI:30089"/>
        <dbReference type="ChEBI" id="CHEBI:30616"/>
        <dbReference type="ChEBI" id="CHEBI:33019"/>
        <dbReference type="ChEBI" id="CHEBI:74900"/>
        <dbReference type="ChEBI" id="CHEBI:82748"/>
        <dbReference type="ChEBI" id="CHEBI:456215"/>
    </reaction>
</comment>
<feature type="binding site" evidence="3">
    <location>
        <position position="101"/>
    </location>
    <ligand>
        <name>ATP</name>
        <dbReference type="ChEBI" id="CHEBI:30616"/>
    </ligand>
</feature>
<dbReference type="OrthoDB" id="9769796at2"/>
<sequence>MRACGVIAEWNPFHNGHAYLLQEARRQSQADLVVAVMSGNYCQRGEPAIASKWDRAYAALANGADLVVELPVWWASQSANYFSQAALAYLRALGCQDLAFGVETADFEPYLYFASWLAQHPEALDQARQAVSQAKASHADQELTAWAYLLDQEEDLAGIHLDFEGQSNSLLAMVYALTIYREDLPLTPHPIQRQGDGHRQDQAVDQHFVSGTYLRQALQAGAVDDLAAYMPEEMLSALAGQAHWPRLEGLYPYIRYLLLVQDRETLARIHLMAGGIEGRLQDLAHKHKNLTDFLASAQTRSWPVLRLQRLLLMLALQVSKAQIQSLHQGPQPLFLLAANQAGRAYCREMKKHLPANFRWIGRVDRKVAQTWPEWLAADRIYSDYLLQTDRDENFGRWPLSL</sequence>
<dbReference type="GO" id="GO:0000049">
    <property type="term" value="F:tRNA binding"/>
    <property type="evidence" value="ECO:0007669"/>
    <property type="project" value="UniProtKB-KW"/>
</dbReference>
<dbReference type="PANTHER" id="PTHR37825">
    <property type="entry name" value="TRNA(MET) CYTIDINE ACETATE LIGASE"/>
    <property type="match status" value="1"/>
</dbReference>
<reference evidence="4 5" key="1">
    <citation type="submission" date="2019-09" db="EMBL/GenBank/DDBJ databases">
        <title>Draft genome sequence assemblies of isolates from the urinary tract.</title>
        <authorList>
            <person name="Mores C.R."/>
            <person name="Putonti C."/>
            <person name="Wolfe A.J."/>
        </authorList>
    </citation>
    <scope>NUCLEOTIDE SEQUENCE [LARGE SCALE GENOMIC DNA]</scope>
    <source>
        <strain evidence="4 5">UMB623</strain>
    </source>
</reference>
<dbReference type="PANTHER" id="PTHR37825:SF1">
    <property type="entry name" value="TRNA(MET) CYTIDINE ACETATE LIGASE"/>
    <property type="match status" value="1"/>
</dbReference>
<evidence type="ECO:0000313" key="5">
    <source>
        <dbReference type="Proteomes" id="UP000327148"/>
    </source>
</evidence>
<dbReference type="Proteomes" id="UP000327148">
    <property type="component" value="Unassembled WGS sequence"/>
</dbReference>
<keyword evidence="4" id="KW-0808">Transferase</keyword>
<keyword evidence="3" id="KW-0694">RNA-binding</keyword>
<comment type="similarity">
    <text evidence="3">Belongs to the TmcAL family.</text>
</comment>
<keyword evidence="1 3" id="KW-0436">Ligase</keyword>
<keyword evidence="3" id="KW-0820">tRNA-binding</keyword>
<comment type="caution">
    <text evidence="3">Lacks conserved residue(s) required for the propagation of feature annotation.</text>
</comment>
<feature type="binding site" evidence="3">
    <location>
        <position position="193"/>
    </location>
    <ligand>
        <name>ATP</name>
        <dbReference type="ChEBI" id="CHEBI:30616"/>
    </ligand>
</feature>
<comment type="caution">
    <text evidence="4">The sequence shown here is derived from an EMBL/GenBank/DDBJ whole genome shotgun (WGS) entry which is preliminary data.</text>
</comment>
<proteinExistence type="inferred from homology"/>
<dbReference type="HAMAP" id="MF_01539">
    <property type="entry name" value="TmcAL"/>
    <property type="match status" value="1"/>
</dbReference>
<dbReference type="InterPro" id="IPR014729">
    <property type="entry name" value="Rossmann-like_a/b/a_fold"/>
</dbReference>
<organism evidence="4 5">
    <name type="scientific">Aerococcus sanguinicola</name>
    <dbReference type="NCBI Taxonomy" id="119206"/>
    <lineage>
        <taxon>Bacteria</taxon>
        <taxon>Bacillati</taxon>
        <taxon>Bacillota</taxon>
        <taxon>Bacilli</taxon>
        <taxon>Lactobacillales</taxon>
        <taxon>Aerococcaceae</taxon>
        <taxon>Aerococcus</taxon>
    </lineage>
</organism>
<dbReference type="Gene3D" id="3.40.50.620">
    <property type="entry name" value="HUPs"/>
    <property type="match status" value="1"/>
</dbReference>
<comment type="subcellular location">
    <subcellularLocation>
        <location evidence="3">Cytoplasm</location>
    </subcellularLocation>
</comment>
<dbReference type="EC" id="6.3.4.-" evidence="3"/>
<accession>A0A5N1GJA4</accession>
<dbReference type="GO" id="GO:0005737">
    <property type="term" value="C:cytoplasm"/>
    <property type="evidence" value="ECO:0007669"/>
    <property type="project" value="UniProtKB-SubCell"/>
</dbReference>
<dbReference type="GO" id="GO:0005524">
    <property type="term" value="F:ATP binding"/>
    <property type="evidence" value="ECO:0007669"/>
    <property type="project" value="UniProtKB-KW"/>
</dbReference>
<dbReference type="SUPFAM" id="SSF52374">
    <property type="entry name" value="Nucleotidylyl transferase"/>
    <property type="match status" value="1"/>
</dbReference>